<protein>
    <submittedName>
        <fullName evidence="2">Uncharacterized protein</fullName>
    </submittedName>
</protein>
<dbReference type="Proteomes" id="UP001159427">
    <property type="component" value="Unassembled WGS sequence"/>
</dbReference>
<gene>
    <name evidence="2" type="ORF">PEVE_00002701</name>
</gene>
<feature type="compositionally biased region" description="Basic residues" evidence="1">
    <location>
        <begin position="138"/>
        <end position="149"/>
    </location>
</feature>
<proteinExistence type="predicted"/>
<keyword evidence="3" id="KW-1185">Reference proteome</keyword>
<reference evidence="2 3" key="1">
    <citation type="submission" date="2022-05" db="EMBL/GenBank/DDBJ databases">
        <authorList>
            <consortium name="Genoscope - CEA"/>
            <person name="William W."/>
        </authorList>
    </citation>
    <scope>NUCLEOTIDE SEQUENCE [LARGE SCALE GENOMIC DNA]</scope>
</reference>
<name>A0ABN8LQZ7_9CNID</name>
<comment type="caution">
    <text evidence="2">The sequence shown here is derived from an EMBL/GenBank/DDBJ whole genome shotgun (WGS) entry which is preliminary data.</text>
</comment>
<feature type="region of interest" description="Disordered" evidence="1">
    <location>
        <begin position="121"/>
        <end position="149"/>
    </location>
</feature>
<organism evidence="2 3">
    <name type="scientific">Porites evermanni</name>
    <dbReference type="NCBI Taxonomy" id="104178"/>
    <lineage>
        <taxon>Eukaryota</taxon>
        <taxon>Metazoa</taxon>
        <taxon>Cnidaria</taxon>
        <taxon>Anthozoa</taxon>
        <taxon>Hexacorallia</taxon>
        <taxon>Scleractinia</taxon>
        <taxon>Fungiina</taxon>
        <taxon>Poritidae</taxon>
        <taxon>Porites</taxon>
    </lineage>
</organism>
<dbReference type="EMBL" id="CALNXI010000116">
    <property type="protein sequence ID" value="CAH3019474.1"/>
    <property type="molecule type" value="Genomic_DNA"/>
</dbReference>
<evidence type="ECO:0000313" key="2">
    <source>
        <dbReference type="EMBL" id="CAH3019474.1"/>
    </source>
</evidence>
<accession>A0ABN8LQZ7</accession>
<evidence type="ECO:0000313" key="3">
    <source>
        <dbReference type="Proteomes" id="UP001159427"/>
    </source>
</evidence>
<evidence type="ECO:0000256" key="1">
    <source>
        <dbReference type="SAM" id="MobiDB-lite"/>
    </source>
</evidence>
<sequence>MKIVNYLDVTLNLTTGKYYPFRKPDNNPLYINVKSNHPPSIIRQIPASIRTRISSLSCDPQTLINHHSYTMMPLDPVLTMKQSSVRKTGKLEQKRRIEPDHVTLFWFYPRFSQNVKTNMAAKGEGTSEETINQENTLKKKRRQRSQSRRRISLAIRRIHETLDKDEVQAKKARLGKEIEQLQKDYEIGGEQNGELWRQKNTTPWISGKMIWLLMYLPLKKWKFLQSCLKKIKLTRPVPQRMQAMQVTQVLLWGTRITQITQTIPLKRLVMQVTQVTQIVLWGTQDNQVALMYRQIPRSSPFLPRI</sequence>